<feature type="region of interest" description="Disordered" evidence="1">
    <location>
        <begin position="65"/>
        <end position="86"/>
    </location>
</feature>
<proteinExistence type="evidence at transcript level"/>
<name>A0A0F7GZD7_9ROSI</name>
<evidence type="ECO:0000256" key="1">
    <source>
        <dbReference type="SAM" id="MobiDB-lite"/>
    </source>
</evidence>
<dbReference type="PANTHER" id="PTHR35724:SF1">
    <property type="entry name" value="PROTEIN CHLORORESPIRATORY REDUCTION 6, CHLOROPLASTIC"/>
    <property type="match status" value="1"/>
</dbReference>
<dbReference type="NCBIfam" id="NF038024">
    <property type="entry name" value="CRR6_slr1097"/>
    <property type="match status" value="1"/>
</dbReference>
<feature type="signal peptide" evidence="2">
    <location>
        <begin position="1"/>
        <end position="24"/>
    </location>
</feature>
<reference evidence="3" key="1">
    <citation type="journal article" date="2015" name="BMC Plant Biol.">
        <title>NDH expression marks major transitions in plant evolution and reveals coordinate intracellular gene loss.</title>
        <authorList>
            <person name="Ruhlman T.A."/>
            <person name="Chang W.J."/>
            <person name="Chen J.J."/>
            <person name="Huang Y.T."/>
            <person name="Chan M.T."/>
            <person name="Zhang J."/>
            <person name="Liao D.C."/>
            <person name="Blazier J.C."/>
            <person name="Jin X."/>
            <person name="Shih M.C."/>
            <person name="Jansen R.K."/>
            <person name="Lin C.S."/>
        </authorList>
    </citation>
    <scope>NUCLEOTIDE SEQUENCE</scope>
</reference>
<accession>A0A0F7GZD7</accession>
<dbReference type="InterPro" id="IPR014946">
    <property type="entry name" value="CRR6"/>
</dbReference>
<dbReference type="PANTHER" id="PTHR35724">
    <property type="entry name" value="PROTEIN CHLORORESPIRATORY REDUCTION 6, CHLOROPLASTIC"/>
    <property type="match status" value="1"/>
</dbReference>
<feature type="chain" id="PRO_5002515865" evidence="2">
    <location>
        <begin position="25"/>
        <end position="256"/>
    </location>
</feature>
<protein>
    <submittedName>
        <fullName evidence="3">Chlororespiratory reduction 6</fullName>
    </submittedName>
</protein>
<dbReference type="AlphaFoldDB" id="A0A0F7GZD7"/>
<dbReference type="GO" id="GO:0010275">
    <property type="term" value="P:NAD(P)H dehydrogenase complex assembly"/>
    <property type="evidence" value="ECO:0007669"/>
    <property type="project" value="TreeGrafter"/>
</dbReference>
<dbReference type="GO" id="GO:0009507">
    <property type="term" value="C:chloroplast"/>
    <property type="evidence" value="ECO:0007669"/>
    <property type="project" value="TreeGrafter"/>
</dbReference>
<evidence type="ECO:0000256" key="2">
    <source>
        <dbReference type="SAM" id="SignalP"/>
    </source>
</evidence>
<gene>
    <name evidence="3" type="primary">CRR6</name>
</gene>
<sequence>MAATAIKPFLLPLAPSLLTPWISGKPISPDSHSSSSNFPNLPSTRLLRARGLVAVSVAFNPSGNYDTPMFEEEDDTPKVEPPLPPTEGRFDVVIDNDVIRRLDLSPFQSATGMASPISVEPKEFLERTIGFTINYTKEDPNDIRELSEFGDIRLWFVRLDSTYPWLPVLLDWRAGELARYAAMLVPHQMSARMGVVFNPEALELFVMKKVFIVYSWLKEHNIPKPRLKTGDMARMLGFGIGDELFDLVDQYPVSSS</sequence>
<evidence type="ECO:0000313" key="3">
    <source>
        <dbReference type="EMBL" id="AKG63337.1"/>
    </source>
</evidence>
<keyword evidence="2" id="KW-0732">Signal</keyword>
<dbReference type="EMBL" id="KM585237">
    <property type="protein sequence ID" value="AKG63337.1"/>
    <property type="molecule type" value="mRNA"/>
</dbReference>
<dbReference type="Pfam" id="PF08847">
    <property type="entry name" value="Crr6"/>
    <property type="match status" value="1"/>
</dbReference>
<organism evidence="3">
    <name type="scientific">Monsonia marlothii</name>
    <dbReference type="NCBI Taxonomy" id="163685"/>
    <lineage>
        <taxon>Eukaryota</taxon>
        <taxon>Viridiplantae</taxon>
        <taxon>Streptophyta</taxon>
        <taxon>Embryophyta</taxon>
        <taxon>Tracheophyta</taxon>
        <taxon>Spermatophyta</taxon>
        <taxon>Magnoliopsida</taxon>
        <taxon>eudicotyledons</taxon>
        <taxon>Gunneridae</taxon>
        <taxon>Pentapetalae</taxon>
        <taxon>rosids</taxon>
        <taxon>malvids</taxon>
        <taxon>Geraniales</taxon>
        <taxon>Geraniaceae</taxon>
        <taxon>Monsonia</taxon>
    </lineage>
</organism>